<reference evidence="1 2" key="1">
    <citation type="submission" date="2016-10" db="EMBL/GenBank/DDBJ databases">
        <authorList>
            <person name="de Groot N.N."/>
        </authorList>
    </citation>
    <scope>NUCLEOTIDE SEQUENCE [LARGE SCALE GENOMIC DNA]</scope>
    <source>
        <strain evidence="1 2">DSM 43067</strain>
    </source>
</reference>
<dbReference type="EMBL" id="FOVH01000041">
    <property type="protein sequence ID" value="SFQ49158.1"/>
    <property type="molecule type" value="Genomic_DNA"/>
</dbReference>
<accession>A0A1I5YY41</accession>
<proteinExistence type="predicted"/>
<evidence type="ECO:0000313" key="2">
    <source>
        <dbReference type="Proteomes" id="UP000183413"/>
    </source>
</evidence>
<dbReference type="InParanoid" id="A0A1I5YY41"/>
<protein>
    <submittedName>
        <fullName evidence="1">Uncharacterized protein</fullName>
    </submittedName>
</protein>
<gene>
    <name evidence="1" type="ORF">SAMN04489713_14116</name>
</gene>
<organism evidence="1 2">
    <name type="scientific">Actinomadura madurae</name>
    <dbReference type="NCBI Taxonomy" id="1993"/>
    <lineage>
        <taxon>Bacteria</taxon>
        <taxon>Bacillati</taxon>
        <taxon>Actinomycetota</taxon>
        <taxon>Actinomycetes</taxon>
        <taxon>Streptosporangiales</taxon>
        <taxon>Thermomonosporaceae</taxon>
        <taxon>Actinomadura</taxon>
    </lineage>
</organism>
<keyword evidence="2" id="KW-1185">Reference proteome</keyword>
<sequence>MGGREDVKSLLPLLFERMVTSGELDGSIVLSTLTKEQWRHWPSAEQQAIDDYLDAVWRSLLRQFPSRIGAFFDAAAFLQAAATTGDSIGRYLAVWDTIPDPAADRHLAQLVNEHDFADARRRGLTAWLCREVTIDRLISAFERDHDAAWADDLAMAYDLLSWQPRA</sequence>
<evidence type="ECO:0000313" key="1">
    <source>
        <dbReference type="EMBL" id="SFQ49158.1"/>
    </source>
</evidence>
<dbReference type="AlphaFoldDB" id="A0A1I5YY41"/>
<name>A0A1I5YY41_9ACTN</name>
<dbReference type="Proteomes" id="UP000183413">
    <property type="component" value="Unassembled WGS sequence"/>
</dbReference>